<organism evidence="1 2">
    <name type="scientific">Breznakia pachnodae</name>
    <dbReference type="NCBI Taxonomy" id="265178"/>
    <lineage>
        <taxon>Bacteria</taxon>
        <taxon>Bacillati</taxon>
        <taxon>Bacillota</taxon>
        <taxon>Erysipelotrichia</taxon>
        <taxon>Erysipelotrichales</taxon>
        <taxon>Erysipelotrichaceae</taxon>
        <taxon>Breznakia</taxon>
    </lineage>
</organism>
<dbReference type="InterPro" id="IPR053158">
    <property type="entry name" value="CapK_Type1_Caps_Biosynth"/>
</dbReference>
<comment type="caution">
    <text evidence="1">The sequence shown here is derived from an EMBL/GenBank/DDBJ whole genome shotgun (WGS) entry which is preliminary data.</text>
</comment>
<evidence type="ECO:0000313" key="1">
    <source>
        <dbReference type="EMBL" id="MDQ0361530.1"/>
    </source>
</evidence>
<dbReference type="InterPro" id="IPR042099">
    <property type="entry name" value="ANL_N_sf"/>
</dbReference>
<dbReference type="Gene3D" id="3.40.50.12780">
    <property type="entry name" value="N-terminal domain of ligase-like"/>
    <property type="match status" value="1"/>
</dbReference>
<gene>
    <name evidence="1" type="ORF">J2S15_002280</name>
</gene>
<dbReference type="RefSeq" id="WP_307408342.1">
    <property type="nucleotide sequence ID" value="NZ_JAUSUR010000004.1"/>
</dbReference>
<dbReference type="EMBL" id="JAUSUR010000004">
    <property type="protein sequence ID" value="MDQ0361530.1"/>
    <property type="molecule type" value="Genomic_DNA"/>
</dbReference>
<dbReference type="Proteomes" id="UP001230220">
    <property type="component" value="Unassembled WGS sequence"/>
</dbReference>
<sequence length="447" mass="53126">MKIEHKQFNRNKEQIISCLHFASKTKYYMKLFQENEIIINKINTYEEFKKIPITNKMDYLENKLDFIREGMLNEKQYDNLTKDFSNYAEKDEILKLSSLNILITSGSTGIPLEVIRSDTDIFNNYRELNIYRRKHKNIIDLSNHVWVLPESIVARKYVFNSEEPIFQYTKYGYIACIDCLNPETYSNFIDFCEINKITAIISWPSFLEGLCDYISDFSKMKETVECINYFEVNSEYLSNYQREKIEKEIGTKILNVYSGNESNFIGVSINDDLFHLLDKNVFLELIPNANGRYETVITNLNSPDSSLIRYNLGDLAEWIDSNSRFKEKDGYPFLFKLVGCRENDHLLSKKNEKYEFNIVNDLIHFFQNKNQIFFGRYKVIQLTYENFIFKFSNTLTIAYSEELKTYLEENLKKILGYDVYFVVKKVGKWTNVPFKEKYRCFECQIKI</sequence>
<accession>A0ABU0E401</accession>
<dbReference type="SUPFAM" id="SSF56801">
    <property type="entry name" value="Acetyl-CoA synthetase-like"/>
    <property type="match status" value="1"/>
</dbReference>
<proteinExistence type="predicted"/>
<reference evidence="1 2" key="1">
    <citation type="submission" date="2023-07" db="EMBL/GenBank/DDBJ databases">
        <title>Genomic Encyclopedia of Type Strains, Phase IV (KMG-IV): sequencing the most valuable type-strain genomes for metagenomic binning, comparative biology and taxonomic classification.</title>
        <authorList>
            <person name="Goeker M."/>
        </authorList>
    </citation>
    <scope>NUCLEOTIDE SEQUENCE [LARGE SCALE GENOMIC DNA]</scope>
    <source>
        <strain evidence="1 2">DSM 16784</strain>
    </source>
</reference>
<name>A0ABU0E401_9FIRM</name>
<evidence type="ECO:0000313" key="2">
    <source>
        <dbReference type="Proteomes" id="UP001230220"/>
    </source>
</evidence>
<keyword evidence="2" id="KW-1185">Reference proteome</keyword>
<dbReference type="PANTHER" id="PTHR36932:SF1">
    <property type="entry name" value="CAPSULAR POLYSACCHARIDE BIOSYNTHESIS PROTEIN"/>
    <property type="match status" value="1"/>
</dbReference>
<dbReference type="PANTHER" id="PTHR36932">
    <property type="entry name" value="CAPSULAR POLYSACCHARIDE BIOSYNTHESIS PROTEIN"/>
    <property type="match status" value="1"/>
</dbReference>
<protein>
    <submittedName>
        <fullName evidence="1">Phenylacetate-coenzyme A ligase PaaK-like adenylate-forming protein</fullName>
    </submittedName>
</protein>